<evidence type="ECO:0000313" key="3">
    <source>
        <dbReference type="Proteomes" id="UP001060504"/>
    </source>
</evidence>
<accession>A0ABQ4V8B0</accession>
<evidence type="ECO:0000256" key="1">
    <source>
        <dbReference type="SAM" id="MobiDB-lite"/>
    </source>
</evidence>
<dbReference type="Proteomes" id="UP001060504">
    <property type="component" value="Unassembled WGS sequence"/>
</dbReference>
<evidence type="ECO:0008006" key="4">
    <source>
        <dbReference type="Google" id="ProtNLM"/>
    </source>
</evidence>
<dbReference type="EMBL" id="BPRH01001518">
    <property type="protein sequence ID" value="GJF13686.1"/>
    <property type="molecule type" value="Genomic_DNA"/>
</dbReference>
<keyword evidence="3" id="KW-1185">Reference proteome</keyword>
<organism evidence="2 3">
    <name type="scientific">Mycolicibacterium cyprinidarum</name>
    <dbReference type="NCBI Taxonomy" id="2860311"/>
    <lineage>
        <taxon>Bacteria</taxon>
        <taxon>Bacillati</taxon>
        <taxon>Actinomycetota</taxon>
        <taxon>Actinomycetes</taxon>
        <taxon>Mycobacteriales</taxon>
        <taxon>Mycobacteriaceae</taxon>
        <taxon>Mycolicibacterium</taxon>
    </lineage>
</organism>
<evidence type="ECO:0000313" key="2">
    <source>
        <dbReference type="EMBL" id="GJF13686.1"/>
    </source>
</evidence>
<protein>
    <recommendedName>
        <fullName evidence="4">PE-PGRS family protein</fullName>
    </recommendedName>
</protein>
<gene>
    <name evidence="2" type="ORF">NGTWS1702_14400</name>
</gene>
<sequence length="351" mass="35846">MFAGVRPYVTAGVALVGAGVIAVTPVGPPPPQTPVVTSAVQLAAIPSPLTLYPKVFGTALHNAGALLEMYFANPSPILRATAENQATAVQDAFIALEFGRGDEFFTALADVFAQPSTSADAALSYLGAIIGQPFGLEFLSYVARSPMLNGIAAAGTALWDVVEAVIAIDLVGVVNAVVNIPARIIDGVLNGGYATVGYFGELGGLLSPVDEDGERVGGPIAISMMLAGQIADTIPERTPLFPIAEPPGPDSDGDTLTAQPPSETAPPQEVPVVEEASTLDVVATDELVPDVQDDEDRSAPGPDAPILEVSEEEAEELNALDQTAEEEPPAQPTAPENDAAGDGDTGGDATA</sequence>
<feature type="region of interest" description="Disordered" evidence="1">
    <location>
        <begin position="284"/>
        <end position="351"/>
    </location>
</feature>
<feature type="compositionally biased region" description="Low complexity" evidence="1">
    <location>
        <begin position="333"/>
        <end position="351"/>
    </location>
</feature>
<feature type="compositionally biased region" description="Acidic residues" evidence="1">
    <location>
        <begin position="309"/>
        <end position="328"/>
    </location>
</feature>
<feature type="compositionally biased region" description="Acidic residues" evidence="1">
    <location>
        <begin position="287"/>
        <end position="296"/>
    </location>
</feature>
<name>A0ABQ4V8B0_9MYCO</name>
<proteinExistence type="predicted"/>
<comment type="caution">
    <text evidence="2">The sequence shown here is derived from an EMBL/GenBank/DDBJ whole genome shotgun (WGS) entry which is preliminary data.</text>
</comment>
<reference evidence="2 3" key="1">
    <citation type="submission" date="2021-08" db="EMBL/GenBank/DDBJ databases">
        <title>Draft genome sequence of Mycolicibacterium sp. NGTWS1702 strain.</title>
        <authorList>
            <person name="Matsumoto M."/>
            <person name="Tang B.C.C."/>
            <person name="Machida Y."/>
            <person name="Matoyama H."/>
            <person name="Kishihara T."/>
            <person name="Sato S."/>
            <person name="Kondo I."/>
            <person name="Sano M."/>
            <person name="Kato G."/>
        </authorList>
    </citation>
    <scope>NUCLEOTIDE SEQUENCE [LARGE SCALE GENOMIC DNA]</scope>
    <source>
        <strain evidence="2 3">NGTWSNA01</strain>
    </source>
</reference>
<feature type="region of interest" description="Disordered" evidence="1">
    <location>
        <begin position="238"/>
        <end position="272"/>
    </location>
</feature>